<name>A0A9Q8L7G6_PASFU</name>
<feature type="compositionally biased region" description="Polar residues" evidence="1">
    <location>
        <begin position="1014"/>
        <end position="1034"/>
    </location>
</feature>
<gene>
    <name evidence="4" type="ORF">CLAFUR5_01624</name>
</gene>
<feature type="region of interest" description="Disordered" evidence="1">
    <location>
        <begin position="1241"/>
        <end position="1351"/>
    </location>
</feature>
<dbReference type="RefSeq" id="XP_047755954.1">
    <property type="nucleotide sequence ID" value="XM_047900772.1"/>
</dbReference>
<dbReference type="GeneID" id="71981502"/>
<evidence type="ECO:0000256" key="1">
    <source>
        <dbReference type="SAM" id="MobiDB-lite"/>
    </source>
</evidence>
<dbReference type="OrthoDB" id="3944336at2759"/>
<feature type="domain" description="Apple" evidence="2">
    <location>
        <begin position="431"/>
        <end position="463"/>
    </location>
</feature>
<dbReference type="KEGG" id="ffu:CLAFUR5_01624"/>
<feature type="domain" description="Apple" evidence="3">
    <location>
        <begin position="812"/>
        <end position="846"/>
    </location>
</feature>
<feature type="compositionally biased region" description="Polar residues" evidence="1">
    <location>
        <begin position="964"/>
        <end position="981"/>
    </location>
</feature>
<feature type="compositionally biased region" description="Low complexity" evidence="1">
    <location>
        <begin position="490"/>
        <end position="536"/>
    </location>
</feature>
<evidence type="ECO:0000259" key="3">
    <source>
        <dbReference type="Pfam" id="PF14295"/>
    </source>
</evidence>
<dbReference type="EMBL" id="CP090163">
    <property type="protein sequence ID" value="UJO11588.1"/>
    <property type="molecule type" value="Genomic_DNA"/>
</dbReference>
<feature type="compositionally biased region" description="Low complexity" evidence="1">
    <location>
        <begin position="987"/>
        <end position="1006"/>
    </location>
</feature>
<feature type="compositionally biased region" description="Low complexity" evidence="1">
    <location>
        <begin position="1253"/>
        <end position="1265"/>
    </location>
</feature>
<feature type="compositionally biased region" description="Low complexity" evidence="1">
    <location>
        <begin position="1314"/>
        <end position="1351"/>
    </location>
</feature>
<reference evidence="4" key="1">
    <citation type="submission" date="2021-12" db="EMBL/GenBank/DDBJ databases">
        <authorList>
            <person name="Zaccaron A."/>
            <person name="Stergiopoulos I."/>
        </authorList>
    </citation>
    <scope>NUCLEOTIDE SEQUENCE</scope>
    <source>
        <strain evidence="4">Race5_Kim</strain>
    </source>
</reference>
<dbReference type="Proteomes" id="UP000756132">
    <property type="component" value="Chromosome 1"/>
</dbReference>
<feature type="region of interest" description="Disordered" evidence="1">
    <location>
        <begin position="873"/>
        <end position="1123"/>
    </location>
</feature>
<dbReference type="Pfam" id="PF00024">
    <property type="entry name" value="PAN_1"/>
    <property type="match status" value="2"/>
</dbReference>
<dbReference type="Pfam" id="PF14295">
    <property type="entry name" value="PAN_4"/>
    <property type="match status" value="1"/>
</dbReference>
<dbReference type="InterPro" id="IPR003609">
    <property type="entry name" value="Pan_app"/>
</dbReference>
<feature type="compositionally biased region" description="Low complexity" evidence="1">
    <location>
        <begin position="647"/>
        <end position="732"/>
    </location>
</feature>
<evidence type="ECO:0000313" key="5">
    <source>
        <dbReference type="Proteomes" id="UP000756132"/>
    </source>
</evidence>
<dbReference type="Gene3D" id="3.50.4.10">
    <property type="entry name" value="Hepatocyte Growth Factor"/>
    <property type="match status" value="3"/>
</dbReference>
<keyword evidence="5" id="KW-1185">Reference proteome</keyword>
<evidence type="ECO:0000259" key="2">
    <source>
        <dbReference type="Pfam" id="PF00024"/>
    </source>
</evidence>
<feature type="domain" description="Apple" evidence="2">
    <location>
        <begin position="590"/>
        <end position="625"/>
    </location>
</feature>
<feature type="compositionally biased region" description="Polar residues" evidence="1">
    <location>
        <begin position="1072"/>
        <end position="1089"/>
    </location>
</feature>
<proteinExistence type="predicted"/>
<feature type="compositionally biased region" description="Low complexity" evidence="1">
    <location>
        <begin position="885"/>
        <end position="928"/>
    </location>
</feature>
<organism evidence="4 5">
    <name type="scientific">Passalora fulva</name>
    <name type="common">Tomato leaf mold</name>
    <name type="synonym">Cladosporium fulvum</name>
    <dbReference type="NCBI Taxonomy" id="5499"/>
    <lineage>
        <taxon>Eukaryota</taxon>
        <taxon>Fungi</taxon>
        <taxon>Dikarya</taxon>
        <taxon>Ascomycota</taxon>
        <taxon>Pezizomycotina</taxon>
        <taxon>Dothideomycetes</taxon>
        <taxon>Dothideomycetidae</taxon>
        <taxon>Mycosphaerellales</taxon>
        <taxon>Mycosphaerellaceae</taxon>
        <taxon>Fulvia</taxon>
    </lineage>
</organism>
<feature type="region of interest" description="Disordered" evidence="1">
    <location>
        <begin position="470"/>
        <end position="540"/>
    </location>
</feature>
<feature type="compositionally biased region" description="Low complexity" evidence="1">
    <location>
        <begin position="1293"/>
        <end position="1303"/>
    </location>
</feature>
<sequence>MAQWCFEYLSTYRWRNSPRMLYPASRHDRSSNKGCKCRIPPACAKDDWNADRVVVVVLARTSGYARSVCLYPPYFLLLFCGSSKLDFAWLSPIFLSRVSVNRWERMVRFSADVCSIAGIALTLLTIGSAQTSDPDAGTAYSAVCPATLGEEAVLLTVTDECGVEYSVRCDYGKSPGTDLVDNYADTFNGCFEQCSAYAGGVCIGFDYMTTTKRCYLKEGTTGPIEEGSEAVAVIGAVIVDRPTGTMTCVETPEANIPIAYPSATPTCPANTNTIYTDSEGVSYRIRCQTGVAGGDLGLQLPGISFDQCMVACDNYTPSGSCVAVQFSEVDPDSGLGDCQPKSNAYTGMAGGGLTDAFAFKDTARVVAPAPSPPTYPAAESFQCTGSEAIGYDQTVEDTNEILYSVRCANGRPATAENTENLPTPHGVFDESTLNDCFTECTARDACIGFTYDMDANTCYLKRHLDPGATSGLETGSSDDPNVGAVKIVDSPSGTSSSSSSVTLTSTVYPTLTSTDISSSDTTSSTSSSATPTSTSLGDAETMTCSDDIMEDQTVVDDAGAEYVVRCRYGEHGGTPVDLPNGSGVINEIGDFHLCFPECSARVECTSFTYNYEYRTCYLKNGDNGELATGTDGIDAIGAVRIRPPTSYPTTSASTSLSSTSSPSSTDTTASSYTITSTDSSSTDEATSISTTTVLDTSSSSSTTTMSISTSSTASSSSLSEFSDSESFTSTESSSSTTTLFYSVTRTAPTSPPTATAQTYCPDSSDQLEEACTEAGGDELGASLCSVLDSNSLYAINCGFTGVGNEVRDAAPLANVDSDRPQDFGYCQATCEANKPQCVAVNFVPIADDNTGAGTCTLLSTILGYSYAPGAYSAETVETPPNPDPSETVSTTATTSSASTSSSDYTETNDASSTTDVSSIASISSTSDAGYIPGGPSQPATDTSTAATSSTSNAGYLPGGPSQPPSASTDTSMGASTSSTSDLPYLPGGSSQAAITSTTTSSASNGGYYPGEPSQPGSISTSLATGSLDATSSSEGGYLPTPSQPPNGESSTASSQGAPSQSTYVPGDGDDSVTGSVTSSQPGTGASQSAYVPGGDSSVPASASTSSLQTSGGPSPPPYTGTPTTAYVFPTNIYPATLPSVSVCPGQDDQEFTAPVPGAGTYLVDCGASYAGVQINQPAPYYRRQESTPSQAYCMAVCDYIADCEGVNITPTECEYFSSVQLTYENRPGVIALLKTAPGTNIGPGPYDPGNMGSNASSSSSSFSSATVPPDGYPGGNTGSSTTSSAPQNTNTYPGQGISGSSSPSAPPNTNTYLGISGTPSSTPVSGSISGSVSGSGSGVPPTSTPTGTGTVPVITVTVTSCSAIRTTTVFTTDTITTCALDGSSCPSPAGY</sequence>
<protein>
    <recommendedName>
        <fullName evidence="2 3">Apple domain-containing protein</fullName>
    </recommendedName>
</protein>
<feature type="compositionally biased region" description="Low complexity" evidence="1">
    <location>
        <begin position="1096"/>
        <end position="1112"/>
    </location>
</feature>
<accession>A0A9Q8L7G6</accession>
<feature type="compositionally biased region" description="Low complexity" evidence="1">
    <location>
        <begin position="939"/>
        <end position="953"/>
    </location>
</feature>
<evidence type="ECO:0000313" key="4">
    <source>
        <dbReference type="EMBL" id="UJO11588.1"/>
    </source>
</evidence>
<feature type="region of interest" description="Disordered" evidence="1">
    <location>
        <begin position="644"/>
        <end position="732"/>
    </location>
</feature>
<feature type="compositionally biased region" description="Polar residues" evidence="1">
    <location>
        <begin position="1045"/>
        <end position="1063"/>
    </location>
</feature>
<reference evidence="4" key="2">
    <citation type="journal article" date="2022" name="Microb. Genom.">
        <title>A chromosome-scale genome assembly of the tomato pathogen Cladosporium fulvum reveals a compartmentalized genome architecture and the presence of a dispensable chromosome.</title>
        <authorList>
            <person name="Zaccaron A.Z."/>
            <person name="Chen L.H."/>
            <person name="Samaras A."/>
            <person name="Stergiopoulos I."/>
        </authorList>
    </citation>
    <scope>NUCLEOTIDE SEQUENCE</scope>
    <source>
        <strain evidence="4">Race5_Kim</strain>
    </source>
</reference>